<gene>
    <name evidence="3" type="ORF">PSYICH_LOCUS2905</name>
</gene>
<evidence type="ECO:0000313" key="4">
    <source>
        <dbReference type="Proteomes" id="UP001153636"/>
    </source>
</evidence>
<dbReference type="OrthoDB" id="1475929at2759"/>
<dbReference type="Pfam" id="PF13837">
    <property type="entry name" value="Myb_DNA-bind_4"/>
    <property type="match status" value="1"/>
</dbReference>
<feature type="domain" description="Myb-like" evidence="2">
    <location>
        <begin position="88"/>
        <end position="146"/>
    </location>
</feature>
<reference evidence="3" key="1">
    <citation type="submission" date="2022-01" db="EMBL/GenBank/DDBJ databases">
        <authorList>
            <person name="King R."/>
        </authorList>
    </citation>
    <scope>NUCLEOTIDE SEQUENCE</scope>
</reference>
<dbReference type="PROSITE" id="PS50090">
    <property type="entry name" value="MYB_LIKE"/>
    <property type="match status" value="1"/>
</dbReference>
<feature type="compositionally biased region" description="Basic and acidic residues" evidence="1">
    <location>
        <begin position="226"/>
        <end position="237"/>
    </location>
</feature>
<protein>
    <recommendedName>
        <fullName evidence="2">Myb-like domain-containing protein</fullName>
    </recommendedName>
</protein>
<dbReference type="EMBL" id="OV651823">
    <property type="protein sequence ID" value="CAH1101735.1"/>
    <property type="molecule type" value="Genomic_DNA"/>
</dbReference>
<organism evidence="3 4">
    <name type="scientific">Psylliodes chrysocephalus</name>
    <dbReference type="NCBI Taxonomy" id="3402493"/>
    <lineage>
        <taxon>Eukaryota</taxon>
        <taxon>Metazoa</taxon>
        <taxon>Ecdysozoa</taxon>
        <taxon>Arthropoda</taxon>
        <taxon>Hexapoda</taxon>
        <taxon>Insecta</taxon>
        <taxon>Pterygota</taxon>
        <taxon>Neoptera</taxon>
        <taxon>Endopterygota</taxon>
        <taxon>Coleoptera</taxon>
        <taxon>Polyphaga</taxon>
        <taxon>Cucujiformia</taxon>
        <taxon>Chrysomeloidea</taxon>
        <taxon>Chrysomelidae</taxon>
        <taxon>Galerucinae</taxon>
        <taxon>Alticini</taxon>
        <taxon>Psylliodes</taxon>
    </lineage>
</organism>
<keyword evidence="4" id="KW-1185">Reference proteome</keyword>
<proteinExistence type="predicted"/>
<sequence length="259" mass="30232">MEGLVEDNSVFLCNHCGAMLGTLTTIIANDIAAKHRCFKSASNVTLDFEKKRICVSDIPVEENKTEQSSVEVAALAEAEEQSFNEGEKSFWADEETKLLIEKYKEHKEKFQTCPKKKVWLKISRDLLKHNVNKDGSKCDEKWRNLKKKYDKVRTENDKSGNATVSWKYFEDFQEIYEKDPRFSGACTSSSSGQLKRPYNKESSEENKKNKFSPDEKKRNTMSLKQLDARIQKRHEEKMDLKKDMLEWFKKNYKPDDSKN</sequence>
<dbReference type="Proteomes" id="UP001153636">
    <property type="component" value="Chromosome 11"/>
</dbReference>
<dbReference type="PANTHER" id="PTHR47595">
    <property type="entry name" value="HEAT SHOCK 70 KDA PROTEIN 14"/>
    <property type="match status" value="1"/>
</dbReference>
<dbReference type="Gene3D" id="1.10.10.60">
    <property type="entry name" value="Homeodomain-like"/>
    <property type="match status" value="1"/>
</dbReference>
<dbReference type="InterPro" id="IPR001005">
    <property type="entry name" value="SANT/Myb"/>
</dbReference>
<evidence type="ECO:0000256" key="1">
    <source>
        <dbReference type="SAM" id="MobiDB-lite"/>
    </source>
</evidence>
<accession>A0A9P0G9F6</accession>
<evidence type="ECO:0000313" key="3">
    <source>
        <dbReference type="EMBL" id="CAH1101735.1"/>
    </source>
</evidence>
<dbReference type="InterPro" id="IPR044822">
    <property type="entry name" value="Myb_DNA-bind_4"/>
</dbReference>
<dbReference type="AlphaFoldDB" id="A0A9P0G9F6"/>
<dbReference type="PANTHER" id="PTHR47595:SF1">
    <property type="entry name" value="MYB_SANT-LIKE DNA-BINDING DOMAIN-CONTAINING PROTEIN"/>
    <property type="match status" value="1"/>
</dbReference>
<feature type="region of interest" description="Disordered" evidence="1">
    <location>
        <begin position="183"/>
        <end position="237"/>
    </location>
</feature>
<evidence type="ECO:0000259" key="2">
    <source>
        <dbReference type="PROSITE" id="PS50090"/>
    </source>
</evidence>
<feature type="compositionally biased region" description="Basic and acidic residues" evidence="1">
    <location>
        <begin position="198"/>
        <end position="218"/>
    </location>
</feature>
<name>A0A9P0G9F6_9CUCU</name>